<proteinExistence type="predicted"/>
<evidence type="ECO:0000313" key="3">
    <source>
        <dbReference type="Proteomes" id="UP000287247"/>
    </source>
</evidence>
<dbReference type="Proteomes" id="UP000287247">
    <property type="component" value="Unassembled WGS sequence"/>
</dbReference>
<evidence type="ECO:0000256" key="1">
    <source>
        <dbReference type="SAM" id="Phobius"/>
    </source>
</evidence>
<keyword evidence="1" id="KW-1133">Transmembrane helix</keyword>
<organism evidence="2 3">
    <name type="scientific">Aphanothece sacrum FPU1</name>
    <dbReference type="NCBI Taxonomy" id="1920663"/>
    <lineage>
        <taxon>Bacteria</taxon>
        <taxon>Bacillati</taxon>
        <taxon>Cyanobacteriota</taxon>
        <taxon>Cyanophyceae</taxon>
        <taxon>Oscillatoriophycideae</taxon>
        <taxon>Chroococcales</taxon>
        <taxon>Aphanothecaceae</taxon>
        <taxon>Aphanothece</taxon>
    </lineage>
</organism>
<protein>
    <submittedName>
        <fullName evidence="2">Uncharacterized protein</fullName>
    </submittedName>
</protein>
<dbReference type="OrthoDB" id="7375371at2"/>
<dbReference type="AlphaFoldDB" id="A0A401IKD5"/>
<keyword evidence="1" id="KW-0812">Transmembrane</keyword>
<evidence type="ECO:0000313" key="2">
    <source>
        <dbReference type="EMBL" id="GBF81775.1"/>
    </source>
</evidence>
<reference evidence="3" key="1">
    <citation type="submission" date="2017-05" db="EMBL/GenBank/DDBJ databases">
        <title>Physiological properties and genetic analysis related to exopolysaccharide production of fresh-water unicellular cyanobacterium Aphanothece sacrum, Suizenji Nori, that has been cultured as a food source in Japan.</title>
        <authorList>
            <person name="Kanesaki Y."/>
            <person name="Yoshikawa S."/>
            <person name="Ohki K."/>
        </authorList>
    </citation>
    <scope>NUCLEOTIDE SEQUENCE [LARGE SCALE GENOMIC DNA]</scope>
    <source>
        <strain evidence="3">FPU1</strain>
    </source>
</reference>
<feature type="transmembrane region" description="Helical" evidence="1">
    <location>
        <begin position="515"/>
        <end position="537"/>
    </location>
</feature>
<name>A0A401IKD5_APHSA</name>
<dbReference type="EMBL" id="BDQK01000013">
    <property type="protein sequence ID" value="GBF81775.1"/>
    <property type="molecule type" value="Genomic_DNA"/>
</dbReference>
<gene>
    <name evidence="2" type="ORF">AsFPU1_3195</name>
</gene>
<sequence>MNLDDLSRIKNSLFLPKLYFIELEKGLPGGLLPDQEESDVITFIGYQKKPVTPLIPLNSVLLDYFTPGVLVKQIKFKMQNSGQVRLILDLPLTGVDLKQKSYTLYKDYDLKEENCLGEQLPVLQLWPNFRADKWQDYYVFYYDSELGIRTFDVSVYNDKDSCDFKLGFGKYTIIRLEDFPTHINCVDSQRNPIGIILLKSPNIIRPHKKCKIGVDFNTKFTNIYIQHNNSYPEPLKLKNLQLQITTVASFTLLNALFENFIPENFIPQDKPQIDSVLTTLGANPNHNYKLPIFDGRMYIPNNKTFKPQEEHIKTNLSWTSSNREYVELFLKHLALHISALVVEQEIEEIQWCISYPSTFDKKTKRTYAKLWQDITQELKVTTGIKHICPDYKDTDHYRSESVAFAQYFNGREREDLIYTSCIYFLESTSDISVWDSGKQIYQYTIDFGVKDLLHEILQENPRFIKDRLKYNFGGWDNLHTYAFNTKLDLWLRLESENWLKKEREQIADEEDMRGLITIMSIGVAGLYYYIGIVLKVLHQQGIYERGKTTPVYIGGRGSHLLNWLDDRGEFSHDSEINKIFSRLLIKSSGFNDYPQDTHLSKYIGDEIACGLVLNDTSIKGISETEQNYFIPGENCLINGQKIDAYSRIKQQNEQEINDFKIPKLIEIPEFLYEFHKVLKELNIEEISALKDYKTSPDTKDNSELWKRTQRALEDILIKEMKGKSEEIRFEPPFILGLKTLLRVLAKDWAKSSSSKK</sequence>
<keyword evidence="1" id="KW-0472">Membrane</keyword>
<comment type="caution">
    <text evidence="2">The sequence shown here is derived from an EMBL/GenBank/DDBJ whole genome shotgun (WGS) entry which is preliminary data.</text>
</comment>
<dbReference type="RefSeq" id="WP_124972935.1">
    <property type="nucleotide sequence ID" value="NZ_BDQK01000013.1"/>
</dbReference>
<keyword evidence="3" id="KW-1185">Reference proteome</keyword>
<accession>A0A401IKD5</accession>